<gene>
    <name evidence="1" type="ORF">B296_00001203</name>
</gene>
<reference evidence="1 2" key="1">
    <citation type="journal article" date="2014" name="Agronomy (Basel)">
        <title>A Draft Genome Sequence for Ensete ventricosum, the Drought-Tolerant Tree Against Hunger.</title>
        <authorList>
            <person name="Harrison J."/>
            <person name="Moore K.A."/>
            <person name="Paszkiewicz K."/>
            <person name="Jones T."/>
            <person name="Grant M."/>
            <person name="Ambacheew D."/>
            <person name="Muzemil S."/>
            <person name="Studholme D.J."/>
        </authorList>
    </citation>
    <scope>NUCLEOTIDE SEQUENCE [LARGE SCALE GENOMIC DNA]</scope>
</reference>
<sequence>LLGGGRHGTAIRWERMSSCYVTEGDWIEIPSMVSPDYSELKKGRMAEWRRRKRPNDRLSMLRSVVPSCDKQALMQFEVERREADSRIEVSCVMKSNVL</sequence>
<evidence type="ECO:0000313" key="1">
    <source>
        <dbReference type="EMBL" id="RRT80032.1"/>
    </source>
</evidence>
<protein>
    <submittedName>
        <fullName evidence="1">Uncharacterized protein</fullName>
    </submittedName>
</protein>
<comment type="caution">
    <text evidence="1">The sequence shown here is derived from an EMBL/GenBank/DDBJ whole genome shotgun (WGS) entry which is preliminary data.</text>
</comment>
<proteinExistence type="predicted"/>
<organism evidence="1 2">
    <name type="scientific">Ensete ventricosum</name>
    <name type="common">Abyssinian banana</name>
    <name type="synonym">Musa ensete</name>
    <dbReference type="NCBI Taxonomy" id="4639"/>
    <lineage>
        <taxon>Eukaryota</taxon>
        <taxon>Viridiplantae</taxon>
        <taxon>Streptophyta</taxon>
        <taxon>Embryophyta</taxon>
        <taxon>Tracheophyta</taxon>
        <taxon>Spermatophyta</taxon>
        <taxon>Magnoliopsida</taxon>
        <taxon>Liliopsida</taxon>
        <taxon>Zingiberales</taxon>
        <taxon>Musaceae</taxon>
        <taxon>Ensete</taxon>
    </lineage>
</organism>
<dbReference type="AlphaFoldDB" id="A0A427AUV8"/>
<evidence type="ECO:0000313" key="2">
    <source>
        <dbReference type="Proteomes" id="UP000287651"/>
    </source>
</evidence>
<feature type="non-terminal residue" evidence="1">
    <location>
        <position position="1"/>
    </location>
</feature>
<name>A0A427AUV8_ENSVE</name>
<accession>A0A427AUV8</accession>
<dbReference type="EMBL" id="AMZH03001248">
    <property type="protein sequence ID" value="RRT80032.1"/>
    <property type="molecule type" value="Genomic_DNA"/>
</dbReference>
<dbReference type="Proteomes" id="UP000287651">
    <property type="component" value="Unassembled WGS sequence"/>
</dbReference>